<keyword evidence="2" id="KW-0963">Cytoplasm</keyword>
<evidence type="ECO:0000313" key="6">
    <source>
        <dbReference type="Proteomes" id="UP000887577"/>
    </source>
</evidence>
<proteinExistence type="predicted"/>
<dbReference type="InterPro" id="IPR057494">
    <property type="entry name" value="Rossman_Mical"/>
</dbReference>
<dbReference type="SUPFAM" id="SSF51905">
    <property type="entry name" value="FAD/NAD(P)-binding domain"/>
    <property type="match status" value="1"/>
</dbReference>
<dbReference type="SUPFAM" id="SSF47576">
    <property type="entry name" value="Calponin-homology domain, CH-domain"/>
    <property type="match status" value="1"/>
</dbReference>
<protein>
    <submittedName>
        <fullName evidence="7">Calponin-homology (CH) domain-containing protein</fullName>
    </submittedName>
</protein>
<dbReference type="Gene3D" id="3.50.50.60">
    <property type="entry name" value="FAD/NAD(P)-binding domain"/>
    <property type="match status" value="1"/>
</dbReference>
<name>A0A914Y2R4_9BILA</name>
<sequence length="710" mass="79869">MPSTPILFNSSSLFEHFVQANTLKQIQSIFYQICITEGIDTTDFSNIYPLLRKIDEGKSNSKAEKLWTFLDKRRNFAEYDRQKICKEMNVLIIGAGPCGLRAGIEAALLGAKVIIVEQRDKFSRNNVLHLWEFVIQDLKALGAKIFYPKFCTGSIEHISIRQLQCILTKVALVLGVQIYDGISFSEILEPSTNTTTSESCCNEGWKAKFEPHNHLLSEYQFDVLIGADGKRNTLPGFPKQVVRGKLAIGITANFVNKKSAAEEKVQEISGVAYIFNQTFFKDMQAKTGIDLENIVYYKDETHYFVMCAKKQSLLGKENVDQEMLCKYAMQAADFATEGKLPQLEYSLNHRGQCDVAMFDFTALYSALHSTHLIERSGKSLIVTIIGDSLHEPFWPTGSGCARGFLGVFDAAWMLRSFGLNQLSAAEIIAERENVLKLLAQTTKDKMGKGKYTIDPATRYPFLAKSNDLKRILETQIDSDNIEHKSQKLPKWSNAVENFDFDHKCSLLKFCQHALISFKIKICNFKAMNWSDGLALAGLVAKFRKDLINFFELSRNSDSMFILNHVLSVLEEEYGISKPSQSIFITDNNEDDLIRYIEKVVNHLRRDAGFASHMISATLRAVKTDNRKRPAFIPRGPQGEGIKKRADLLNNLLKKDAGIIVEENIQIPTTSTATAVTTSIASAASSSSYNEETIKAFLKSVVRFILNIFIV</sequence>
<keyword evidence="6" id="KW-1185">Reference proteome</keyword>
<dbReference type="Proteomes" id="UP000887577">
    <property type="component" value="Unplaced"/>
</dbReference>
<dbReference type="InterPro" id="IPR036872">
    <property type="entry name" value="CH_dom_sf"/>
</dbReference>
<dbReference type="PROSITE" id="PS50021">
    <property type="entry name" value="CH"/>
    <property type="match status" value="1"/>
</dbReference>
<evidence type="ECO:0000256" key="4">
    <source>
        <dbReference type="ARBA" id="ARBA00023002"/>
    </source>
</evidence>
<dbReference type="InterPro" id="IPR036188">
    <property type="entry name" value="FAD/NAD-bd_sf"/>
</dbReference>
<dbReference type="AlphaFoldDB" id="A0A914Y2R4"/>
<reference evidence="7" key="1">
    <citation type="submission" date="2022-11" db="UniProtKB">
        <authorList>
            <consortium name="WormBaseParasite"/>
        </authorList>
    </citation>
    <scope>IDENTIFICATION</scope>
</reference>
<organism evidence="6 7">
    <name type="scientific">Panagrolaimus superbus</name>
    <dbReference type="NCBI Taxonomy" id="310955"/>
    <lineage>
        <taxon>Eukaryota</taxon>
        <taxon>Metazoa</taxon>
        <taxon>Ecdysozoa</taxon>
        <taxon>Nematoda</taxon>
        <taxon>Chromadorea</taxon>
        <taxon>Rhabditida</taxon>
        <taxon>Tylenchina</taxon>
        <taxon>Panagrolaimomorpha</taxon>
        <taxon>Panagrolaimoidea</taxon>
        <taxon>Panagrolaimidae</taxon>
        <taxon>Panagrolaimus</taxon>
    </lineage>
</organism>
<evidence type="ECO:0000313" key="7">
    <source>
        <dbReference type="WBParaSite" id="PSU_v2.g13739.t1"/>
    </source>
</evidence>
<feature type="domain" description="Calponin-homology (CH)" evidence="5">
    <location>
        <begin position="500"/>
        <end position="607"/>
    </location>
</feature>
<dbReference type="GO" id="GO:0016491">
    <property type="term" value="F:oxidoreductase activity"/>
    <property type="evidence" value="ECO:0007669"/>
    <property type="project" value="UniProtKB-KW"/>
</dbReference>
<keyword evidence="3" id="KW-0285">Flavoprotein</keyword>
<dbReference type="WBParaSite" id="PSU_v2.g13739.t1">
    <property type="protein sequence ID" value="PSU_v2.g13739.t1"/>
    <property type="gene ID" value="PSU_v2.g13739"/>
</dbReference>
<dbReference type="PANTHER" id="PTHR23167:SF54">
    <property type="entry name" value="[F-ACTIN]-MONOOXYGENASE MICAL"/>
    <property type="match status" value="1"/>
</dbReference>
<dbReference type="PANTHER" id="PTHR23167">
    <property type="entry name" value="CALPONIN HOMOLOGY DOMAIN-CONTAINING PROTEIN DDB_G0272472-RELATED"/>
    <property type="match status" value="1"/>
</dbReference>
<dbReference type="InterPro" id="IPR001715">
    <property type="entry name" value="CH_dom"/>
</dbReference>
<dbReference type="GO" id="GO:0005737">
    <property type="term" value="C:cytoplasm"/>
    <property type="evidence" value="ECO:0007669"/>
    <property type="project" value="UniProtKB-SubCell"/>
</dbReference>
<evidence type="ECO:0000256" key="1">
    <source>
        <dbReference type="ARBA" id="ARBA00004496"/>
    </source>
</evidence>
<accession>A0A914Y2R4</accession>
<dbReference type="Gene3D" id="1.10.418.10">
    <property type="entry name" value="Calponin-like domain"/>
    <property type="match status" value="1"/>
</dbReference>
<evidence type="ECO:0000256" key="3">
    <source>
        <dbReference type="ARBA" id="ARBA00022630"/>
    </source>
</evidence>
<evidence type="ECO:0000256" key="2">
    <source>
        <dbReference type="ARBA" id="ARBA00022490"/>
    </source>
</evidence>
<dbReference type="Pfam" id="PF00307">
    <property type="entry name" value="CH"/>
    <property type="match status" value="1"/>
</dbReference>
<dbReference type="InterPro" id="IPR050540">
    <property type="entry name" value="F-actin_Monoox_Mical"/>
</dbReference>
<dbReference type="Pfam" id="PF00890">
    <property type="entry name" value="FAD_binding_2"/>
    <property type="match status" value="1"/>
</dbReference>
<dbReference type="Pfam" id="PF25413">
    <property type="entry name" value="Rossman_Mical"/>
    <property type="match status" value="1"/>
</dbReference>
<dbReference type="InterPro" id="IPR003953">
    <property type="entry name" value="FAD-dep_OxRdtase_2_FAD-bd"/>
</dbReference>
<dbReference type="PRINTS" id="PR00420">
    <property type="entry name" value="RNGMNOXGNASE"/>
</dbReference>
<comment type="subcellular location">
    <subcellularLocation>
        <location evidence="1">Cytoplasm</location>
    </subcellularLocation>
</comment>
<keyword evidence="4" id="KW-0560">Oxidoreductase</keyword>
<evidence type="ECO:0000259" key="5">
    <source>
        <dbReference type="PROSITE" id="PS50021"/>
    </source>
</evidence>